<sequence>MDHKTYPGNDPEGHIRAHYLGQMDAYQRAVEAATGRPVQRILMHLPARGKVFEVSGPLDQTHPVEK</sequence>
<organism evidence="1">
    <name type="scientific">Sinomonas puerhi</name>
    <dbReference type="NCBI Taxonomy" id="3238584"/>
    <lineage>
        <taxon>Bacteria</taxon>
        <taxon>Bacillati</taxon>
        <taxon>Actinomycetota</taxon>
        <taxon>Actinomycetes</taxon>
        <taxon>Micrococcales</taxon>
        <taxon>Micrococcaceae</taxon>
        <taxon>Sinomonas</taxon>
    </lineage>
</organism>
<name>A0AB39L5L5_9MICC</name>
<reference evidence="1" key="1">
    <citation type="submission" date="2024-07" db="EMBL/GenBank/DDBJ databases">
        <authorList>
            <person name="fu j."/>
        </authorList>
    </citation>
    <scope>NUCLEOTIDE SEQUENCE</scope>
    <source>
        <strain evidence="1">P10A9</strain>
    </source>
</reference>
<dbReference type="AlphaFoldDB" id="A0AB39L5L5"/>
<evidence type="ECO:0000313" key="1">
    <source>
        <dbReference type="EMBL" id="XDP46486.1"/>
    </source>
</evidence>
<gene>
    <name evidence="1" type="ORF">AB5L97_05615</name>
</gene>
<dbReference type="EMBL" id="CP163302">
    <property type="protein sequence ID" value="XDP46486.1"/>
    <property type="molecule type" value="Genomic_DNA"/>
</dbReference>
<accession>A0AB39L5L5</accession>
<dbReference type="KEGG" id="spue:AB5L97_05615"/>
<dbReference type="RefSeq" id="WP_369046801.1">
    <property type="nucleotide sequence ID" value="NZ_CP163302.1"/>
</dbReference>
<proteinExistence type="predicted"/>
<protein>
    <submittedName>
        <fullName evidence="1">Uncharacterized protein</fullName>
    </submittedName>
</protein>